<name>A0AAW1S547_9CHLO</name>
<reference evidence="2 3" key="1">
    <citation type="journal article" date="2024" name="Nat. Commun.">
        <title>Phylogenomics reveals the evolutionary origins of lichenization in chlorophyte algae.</title>
        <authorList>
            <person name="Puginier C."/>
            <person name="Libourel C."/>
            <person name="Otte J."/>
            <person name="Skaloud P."/>
            <person name="Haon M."/>
            <person name="Grisel S."/>
            <person name="Petersen M."/>
            <person name="Berrin J.G."/>
            <person name="Delaux P.M."/>
            <person name="Dal Grande F."/>
            <person name="Keller J."/>
        </authorList>
    </citation>
    <scope>NUCLEOTIDE SEQUENCE [LARGE SCALE GENOMIC DNA]</scope>
    <source>
        <strain evidence="2 3">SAG 245.80</strain>
    </source>
</reference>
<feature type="region of interest" description="Disordered" evidence="1">
    <location>
        <begin position="17"/>
        <end position="42"/>
    </location>
</feature>
<organism evidence="2 3">
    <name type="scientific">Elliptochloris bilobata</name>
    <dbReference type="NCBI Taxonomy" id="381761"/>
    <lineage>
        <taxon>Eukaryota</taxon>
        <taxon>Viridiplantae</taxon>
        <taxon>Chlorophyta</taxon>
        <taxon>core chlorophytes</taxon>
        <taxon>Trebouxiophyceae</taxon>
        <taxon>Trebouxiophyceae incertae sedis</taxon>
        <taxon>Elliptochloris clade</taxon>
        <taxon>Elliptochloris</taxon>
    </lineage>
</organism>
<dbReference type="AlphaFoldDB" id="A0AAW1S547"/>
<evidence type="ECO:0000313" key="2">
    <source>
        <dbReference type="EMBL" id="KAK9840816.1"/>
    </source>
</evidence>
<evidence type="ECO:0000313" key="3">
    <source>
        <dbReference type="Proteomes" id="UP001445335"/>
    </source>
</evidence>
<protein>
    <submittedName>
        <fullName evidence="2">Uncharacterized protein</fullName>
    </submittedName>
</protein>
<proteinExistence type="predicted"/>
<evidence type="ECO:0000256" key="1">
    <source>
        <dbReference type="SAM" id="MobiDB-lite"/>
    </source>
</evidence>
<sequence>MTAIQAGLALLCGREQRPAADAASQGVPAKAPRRRREDAPAPLGLGRTRLMTAKLRAAANTAPLGEAPGSSASGLVPFNIVRGRASSVPPGHPQLRYATTGLREAGEDPTLEMSTEGYLSVESIMIDGFRLGALALKSRGHVELNTLVPAG</sequence>
<dbReference type="Proteomes" id="UP001445335">
    <property type="component" value="Unassembled WGS sequence"/>
</dbReference>
<gene>
    <name evidence="2" type="ORF">WJX81_006829</name>
</gene>
<comment type="caution">
    <text evidence="2">The sequence shown here is derived from an EMBL/GenBank/DDBJ whole genome shotgun (WGS) entry which is preliminary data.</text>
</comment>
<dbReference type="EMBL" id="JALJOU010000012">
    <property type="protein sequence ID" value="KAK9840816.1"/>
    <property type="molecule type" value="Genomic_DNA"/>
</dbReference>
<keyword evidence="3" id="KW-1185">Reference proteome</keyword>
<accession>A0AAW1S547</accession>